<evidence type="ECO:0000313" key="2">
    <source>
        <dbReference type="Proteomes" id="UP000326759"/>
    </source>
</evidence>
<comment type="caution">
    <text evidence="1">The sequence shown here is derived from an EMBL/GenBank/DDBJ whole genome shotgun (WGS) entry which is preliminary data.</text>
</comment>
<organism evidence="1 2">
    <name type="scientific">Armadillidium nasatum</name>
    <dbReference type="NCBI Taxonomy" id="96803"/>
    <lineage>
        <taxon>Eukaryota</taxon>
        <taxon>Metazoa</taxon>
        <taxon>Ecdysozoa</taxon>
        <taxon>Arthropoda</taxon>
        <taxon>Crustacea</taxon>
        <taxon>Multicrustacea</taxon>
        <taxon>Malacostraca</taxon>
        <taxon>Eumalacostraca</taxon>
        <taxon>Peracarida</taxon>
        <taxon>Isopoda</taxon>
        <taxon>Oniscidea</taxon>
        <taxon>Crinocheta</taxon>
        <taxon>Armadillidiidae</taxon>
        <taxon>Armadillidium</taxon>
    </lineage>
</organism>
<dbReference type="PANTHER" id="PTHR21521">
    <property type="entry name" value="AMUN, ISOFORM A"/>
    <property type="match status" value="1"/>
</dbReference>
<gene>
    <name evidence="1" type="ORF">Anas_02075</name>
</gene>
<dbReference type="Proteomes" id="UP000326759">
    <property type="component" value="Unassembled WGS sequence"/>
</dbReference>
<accession>A0A5N5SZY4</accession>
<proteinExistence type="predicted"/>
<dbReference type="EMBL" id="SEYY01016703">
    <property type="protein sequence ID" value="KAB7499784.1"/>
    <property type="molecule type" value="Genomic_DNA"/>
</dbReference>
<name>A0A5N5SZY4_9CRUS</name>
<dbReference type="AlphaFoldDB" id="A0A5N5SZY4"/>
<dbReference type="OrthoDB" id="8249012at2759"/>
<dbReference type="PANTHER" id="PTHR21521:SF0">
    <property type="entry name" value="AMUN, ISOFORM A"/>
    <property type="match status" value="1"/>
</dbReference>
<keyword evidence="2" id="KW-1185">Reference proteome</keyword>
<reference evidence="1 2" key="1">
    <citation type="journal article" date="2019" name="PLoS Biol.">
        <title>Sex chromosomes control vertical transmission of feminizing Wolbachia symbionts in an isopod.</title>
        <authorList>
            <person name="Becking T."/>
            <person name="Chebbi M.A."/>
            <person name="Giraud I."/>
            <person name="Moumen B."/>
            <person name="Laverre T."/>
            <person name="Caubet Y."/>
            <person name="Peccoud J."/>
            <person name="Gilbert C."/>
            <person name="Cordaux R."/>
        </authorList>
    </citation>
    <scope>NUCLEOTIDE SEQUENCE [LARGE SCALE GENOMIC DNA]</scope>
    <source>
        <strain evidence="1">ANa2</strain>
        <tissue evidence="1">Whole body excluding digestive tract and cuticle</tissue>
    </source>
</reference>
<sequence length="228" mass="26197">MNNPVVQKIIEYPFKEMYKLYPDAIKSKAHSKKKSEDCENLLKLDKWFQEDLIKTISSRKTPHITREELVDIMKWKLLRGKWRPRLIQLAESNSSESVIDVSSKAFSLANKGQVLKAVEKSTELKGVGPATASAILAVGSSTNCSFFADEVAEVFLQEKATYTLKEYLQINDSILEVRNHLNKENEEWTAHNVELTIWTYVILSNTNSSLLRRDEDRPELQAPKKLRK</sequence>
<protein>
    <submittedName>
        <fullName evidence="1">Uncharacterized protein</fullName>
    </submittedName>
</protein>
<evidence type="ECO:0000313" key="1">
    <source>
        <dbReference type="EMBL" id="KAB7499784.1"/>
    </source>
</evidence>